<feature type="compositionally biased region" description="Low complexity" evidence="3">
    <location>
        <begin position="589"/>
        <end position="599"/>
    </location>
</feature>
<feature type="region of interest" description="Disordered" evidence="3">
    <location>
        <begin position="404"/>
        <end position="623"/>
    </location>
</feature>
<feature type="compositionally biased region" description="Polar residues" evidence="3">
    <location>
        <begin position="333"/>
        <end position="342"/>
    </location>
</feature>
<evidence type="ECO:0000256" key="2">
    <source>
        <dbReference type="ARBA" id="ARBA00023242"/>
    </source>
</evidence>
<feature type="compositionally biased region" description="Polar residues" evidence="3">
    <location>
        <begin position="144"/>
        <end position="164"/>
    </location>
</feature>
<dbReference type="PANTHER" id="PTHR45093">
    <property type="entry name" value="TRANSCRIPTION ACTIVATOR MSS11"/>
    <property type="match status" value="1"/>
</dbReference>
<feature type="compositionally biased region" description="Low complexity" evidence="3">
    <location>
        <begin position="228"/>
        <end position="241"/>
    </location>
</feature>
<comment type="subcellular location">
    <subcellularLocation>
        <location evidence="1">Nucleus</location>
    </subcellularLocation>
</comment>
<feature type="region of interest" description="Disordered" evidence="3">
    <location>
        <begin position="101"/>
        <end position="254"/>
    </location>
</feature>
<proteinExistence type="predicted"/>
<sequence>MDSLHKNAILGHPPGPLDSPVLKPRQLGAHIGCSPTGCSTHAPVPSSSIIDDLGGDATLPYEPLEPFCLQTPCRQHGFQSMLQRVHQPVPQQLFRHASCAGQHNSDSHDQKHQGDHFAMKPVGNQGRCSPPPFRPLHPPFSPSDSTQHFSPAKCTSPQSGNTSLPCHCPSHPATPSAHHTTNSPPMPAPTSTLHTSPTHDGTPTSPTASIEPAEQRAPPPVRKRAVARRASPSTPTRSMPSTPGPPPWCVDNINKETMPLGGSLLYADGETSRACAPTATAVAATADPPQTPPPPHATHTHAYTCSHLCASTNINTLTPTTDNNRDNDHHKISSSAPEQSNPKLGFNGVLPTGHGCGDAAAGVIHASGVAPSPSTVPHGSAAEGAVAVPGAAVAAAAQAAVGHAHHAMPSPHRWSSWGRHAAATTNTPNTFKSMDCTSFRLPAHHNHPSTPQAVDQQQQDGQHHYQQQQQQQQHDAAAPMRVPLQQQQHQQHQQQHQQQQPQSQLRQQQPGVSSTMNPSRPTALSPPPPSLLRCRPNPFSPPSQHVSARKKLRFDNGTSSCVDDTPSGRNHGVGAASGAQRGAHGAGSGISNSSSKSGGNRSGEIHHAHAPQGGTPPAAVGWGSRGVYSRQGVRSRMSLLSRLEDAASEGGTPSKGVAMGGGGNVCQGGGAHPGLLEGAGKRASVGRSLLSRLEEEVVEGGGKTQEAGSRLKTAKAGNELGPHGVDGKSRGGLCRRKGQAVDPIAVECEGECSRTDAVDVRRSGTGGEFVGDEATAAGAEGYDDDGLAVPPMLPFSLLRARPFFSSSNSLASPSQSPAGPGRAPTVAAATPSPSSAARQLQQQQQQQGRGVRWFAGLGCLKSEGSDRGTEMEEEAEEVDGMSVLAARGAGRPESRLSSPSQASLLGSFYGSTGKAV</sequence>
<accession>A0ABQ7GR74</accession>
<feature type="region of interest" description="Disordered" evidence="3">
    <location>
        <begin position="316"/>
        <end position="347"/>
    </location>
</feature>
<feature type="region of interest" description="Disordered" evidence="3">
    <location>
        <begin position="888"/>
        <end position="916"/>
    </location>
</feature>
<feature type="compositionally biased region" description="Polar residues" evidence="3">
    <location>
        <begin position="895"/>
        <end position="904"/>
    </location>
</feature>
<feature type="compositionally biased region" description="Pro residues" evidence="3">
    <location>
        <begin position="129"/>
        <end position="141"/>
    </location>
</feature>
<name>A0ABQ7GR74_DUNSA</name>
<feature type="compositionally biased region" description="Low complexity" evidence="3">
    <location>
        <begin position="452"/>
        <end position="477"/>
    </location>
</feature>
<feature type="compositionally biased region" description="Low complexity" evidence="3">
    <location>
        <begin position="823"/>
        <end position="847"/>
    </location>
</feature>
<feature type="region of interest" description="Disordered" evidence="3">
    <location>
        <begin position="1"/>
        <end position="23"/>
    </location>
</feature>
<keyword evidence="5" id="KW-1185">Reference proteome</keyword>
<feature type="compositionally biased region" description="Low complexity" evidence="3">
    <location>
        <begin position="806"/>
        <end position="816"/>
    </location>
</feature>
<evidence type="ECO:0000313" key="5">
    <source>
        <dbReference type="Proteomes" id="UP000815325"/>
    </source>
</evidence>
<evidence type="ECO:0000256" key="1">
    <source>
        <dbReference type="ARBA" id="ARBA00004123"/>
    </source>
</evidence>
<dbReference type="Proteomes" id="UP000815325">
    <property type="component" value="Unassembled WGS sequence"/>
</dbReference>
<evidence type="ECO:0000256" key="3">
    <source>
        <dbReference type="SAM" id="MobiDB-lite"/>
    </source>
</evidence>
<dbReference type="EMBL" id="MU069628">
    <property type="protein sequence ID" value="KAF5837115.1"/>
    <property type="molecule type" value="Genomic_DNA"/>
</dbReference>
<organism evidence="4 5">
    <name type="scientific">Dunaliella salina</name>
    <name type="common">Green alga</name>
    <name type="synonym">Protococcus salinus</name>
    <dbReference type="NCBI Taxonomy" id="3046"/>
    <lineage>
        <taxon>Eukaryota</taxon>
        <taxon>Viridiplantae</taxon>
        <taxon>Chlorophyta</taxon>
        <taxon>core chlorophytes</taxon>
        <taxon>Chlorophyceae</taxon>
        <taxon>CS clade</taxon>
        <taxon>Chlamydomonadales</taxon>
        <taxon>Dunaliellaceae</taxon>
        <taxon>Dunaliella</taxon>
    </lineage>
</organism>
<reference evidence="4" key="1">
    <citation type="submission" date="2017-08" db="EMBL/GenBank/DDBJ databases">
        <authorList>
            <person name="Polle J.E."/>
            <person name="Barry K."/>
            <person name="Cushman J."/>
            <person name="Schmutz J."/>
            <person name="Tran D."/>
            <person name="Hathwaick L.T."/>
            <person name="Yim W.C."/>
            <person name="Jenkins J."/>
            <person name="Mckie-Krisberg Z.M."/>
            <person name="Prochnik S."/>
            <person name="Lindquist E."/>
            <person name="Dockter R.B."/>
            <person name="Adam C."/>
            <person name="Molina H."/>
            <person name="Bunkerborg J."/>
            <person name="Jin E."/>
            <person name="Buchheim M."/>
            <person name="Magnuson J."/>
        </authorList>
    </citation>
    <scope>NUCLEOTIDE SEQUENCE</scope>
    <source>
        <strain evidence="4">CCAP 19/18</strain>
    </source>
</reference>
<feature type="region of interest" description="Disordered" evidence="3">
    <location>
        <begin position="806"/>
        <end position="848"/>
    </location>
</feature>
<keyword evidence="2" id="KW-0539">Nucleus</keyword>
<feature type="region of interest" description="Disordered" evidence="3">
    <location>
        <begin position="644"/>
        <end position="663"/>
    </location>
</feature>
<gene>
    <name evidence="4" type="ORF">DUNSADRAFT_4838</name>
</gene>
<evidence type="ECO:0000313" key="4">
    <source>
        <dbReference type="EMBL" id="KAF5837115.1"/>
    </source>
</evidence>
<protein>
    <submittedName>
        <fullName evidence="4">Uncharacterized protein</fullName>
    </submittedName>
</protein>
<feature type="compositionally biased region" description="Basic and acidic residues" evidence="3">
    <location>
        <begin position="105"/>
        <end position="118"/>
    </location>
</feature>
<feature type="compositionally biased region" description="Polar residues" evidence="3">
    <location>
        <begin position="423"/>
        <end position="436"/>
    </location>
</feature>
<dbReference type="PANTHER" id="PTHR45093:SF2">
    <property type="entry name" value="LISH DOMAIN-CONTAINING PROTEIN"/>
    <property type="match status" value="1"/>
</dbReference>
<comment type="caution">
    <text evidence="4">The sequence shown here is derived from an EMBL/GenBank/DDBJ whole genome shotgun (WGS) entry which is preliminary data.</text>
</comment>
<feature type="compositionally biased region" description="Low complexity" evidence="3">
    <location>
        <begin position="485"/>
        <end position="509"/>
    </location>
</feature>
<feature type="compositionally biased region" description="Polar residues" evidence="3">
    <location>
        <begin position="177"/>
        <end position="208"/>
    </location>
</feature>